<dbReference type="RefSeq" id="WP_088860253.1">
    <property type="nucleotide sequence ID" value="NZ_CP022115.1"/>
</dbReference>
<dbReference type="AlphaFoldDB" id="A0A248LFY7"/>
<dbReference type="Proteomes" id="UP000197424">
    <property type="component" value="Chromosome"/>
</dbReference>
<gene>
    <name evidence="1" type="ORF">LHGZ1_0877</name>
</gene>
<dbReference type="EMBL" id="CP022115">
    <property type="protein sequence ID" value="ASJ23708.1"/>
    <property type="molecule type" value="Genomic_DNA"/>
</dbReference>
<evidence type="ECO:0000313" key="1">
    <source>
        <dbReference type="EMBL" id="ASJ23708.1"/>
    </source>
</evidence>
<accession>A0A248LFY7</accession>
<proteinExistence type="predicted"/>
<name>A0A248LFY7_9NEIS</name>
<protein>
    <submittedName>
        <fullName evidence="1">Uncharacterized protein</fullName>
    </submittedName>
</protein>
<sequence>MSNLSSVVPVLRGMADFRAGQCADLDGLESRIVEFQRECLAGTAAVGALVAAVDHENIGIDPGTVGDTGYLVSMLSTLAFELTNWLDQISIARTRHNLNP</sequence>
<organism evidence="1 2">
    <name type="scientific">Laribacter hongkongensis</name>
    <dbReference type="NCBI Taxonomy" id="168471"/>
    <lineage>
        <taxon>Bacteria</taxon>
        <taxon>Pseudomonadati</taxon>
        <taxon>Pseudomonadota</taxon>
        <taxon>Betaproteobacteria</taxon>
        <taxon>Neisseriales</taxon>
        <taxon>Aquaspirillaceae</taxon>
        <taxon>Laribacter</taxon>
    </lineage>
</organism>
<evidence type="ECO:0000313" key="2">
    <source>
        <dbReference type="Proteomes" id="UP000197424"/>
    </source>
</evidence>
<reference evidence="2" key="1">
    <citation type="submission" date="2017-06" db="EMBL/GenBank/DDBJ databases">
        <title>Whole genome sequence of Laribacter hongkongensis LHGZ1.</title>
        <authorList>
            <person name="Chen D."/>
            <person name="Wu H."/>
            <person name="Chen J."/>
        </authorList>
    </citation>
    <scope>NUCLEOTIDE SEQUENCE [LARGE SCALE GENOMIC DNA]</scope>
    <source>
        <strain evidence="2">LHGZ1</strain>
    </source>
</reference>